<feature type="signal peptide" evidence="2">
    <location>
        <begin position="1"/>
        <end position="19"/>
    </location>
</feature>
<sequence>MRSFGLVVFGLVAIGEAQADYNSAAYDKEFMDRWWPVIVGVDKYDPMNVTVEETVGNVTVTKQVDITPPTVLQRGPICFRSGAKGTVEGQAFYSGILGDAKRGISFSNVVADSCANNINTEDRGYGLVFLDSYVNQGIWFSEPTKPGVSYLPDVLGICGKHGNSSQRLLKKCKAENYLGTRTEDIDVCDLRKYDMPSYSKCLKNTMSRRWLRKFGYYHGMKKIGYKCPVCIGEKLEKNHQHKIFQETHAECKRKVNELLKDGIAPKDACTCEKVLEKKKPNLPAYSLMGACKKGLIQHFLVDKMDSELNKRLAKNGFDEFMNSQPSKEKARRLFIPMLNALALMQFGPQYTHVDAYGIRSTEKIGRRRHNKNCMGAPKFNKEGKKVGVYKHNHFVQLQGFDRKKNVWIGMNNRGEKMNATTGERYKTQFYVPMHNSNCKDGQDPVSFTAPNSNEFLMFQFKDDLRSIKHSFRCKEHELMNYGFATRKIPCITCAKRGYTASFKQSVVPVSEYYPQSFTFNLTINLTAAHSTDKTFQDEADRDEEDILDEDMEHSALGNESEADEDEGIEHFDLGSKSGQEVKTQR</sequence>
<feature type="region of interest" description="Disordered" evidence="1">
    <location>
        <begin position="532"/>
        <end position="585"/>
    </location>
</feature>
<evidence type="ECO:0000256" key="1">
    <source>
        <dbReference type="SAM" id="MobiDB-lite"/>
    </source>
</evidence>
<feature type="compositionally biased region" description="Acidic residues" evidence="1">
    <location>
        <begin position="539"/>
        <end position="551"/>
    </location>
</feature>
<feature type="chain" id="PRO_5030900752" evidence="2">
    <location>
        <begin position="20"/>
        <end position="585"/>
    </location>
</feature>
<organism evidence="3">
    <name type="scientific">Mucochytrium quahogii</name>
    <dbReference type="NCBI Taxonomy" id="96639"/>
    <lineage>
        <taxon>Eukaryota</taxon>
        <taxon>Sar</taxon>
        <taxon>Stramenopiles</taxon>
        <taxon>Bigyra</taxon>
        <taxon>Labyrinthulomycetes</taxon>
        <taxon>Thraustochytrida</taxon>
        <taxon>Thraustochytriidae</taxon>
        <taxon>Mucochytrium</taxon>
    </lineage>
</organism>
<evidence type="ECO:0000256" key="2">
    <source>
        <dbReference type="SAM" id="SignalP"/>
    </source>
</evidence>
<feature type="compositionally biased region" description="Polar residues" evidence="1">
    <location>
        <begin position="576"/>
        <end position="585"/>
    </location>
</feature>
<gene>
    <name evidence="3" type="ORF">QSP1433_LOCUS519</name>
</gene>
<dbReference type="AlphaFoldDB" id="A0A7S2W2F9"/>
<accession>A0A7S2W2F9</accession>
<protein>
    <submittedName>
        <fullName evidence="3">Uncharacterized protein</fullName>
    </submittedName>
</protein>
<evidence type="ECO:0000313" key="3">
    <source>
        <dbReference type="EMBL" id="CAD9663018.1"/>
    </source>
</evidence>
<keyword evidence="2" id="KW-0732">Signal</keyword>
<dbReference type="EMBL" id="HBHK01000848">
    <property type="protein sequence ID" value="CAD9663018.1"/>
    <property type="molecule type" value="Transcribed_RNA"/>
</dbReference>
<name>A0A7S2W2F9_9STRA</name>
<proteinExistence type="predicted"/>
<reference evidence="3" key="1">
    <citation type="submission" date="2021-01" db="EMBL/GenBank/DDBJ databases">
        <authorList>
            <person name="Corre E."/>
            <person name="Pelletier E."/>
            <person name="Niang G."/>
            <person name="Scheremetjew M."/>
            <person name="Finn R."/>
            <person name="Kale V."/>
            <person name="Holt S."/>
            <person name="Cochrane G."/>
            <person name="Meng A."/>
            <person name="Brown T."/>
            <person name="Cohen L."/>
        </authorList>
    </citation>
    <scope>NUCLEOTIDE SEQUENCE</scope>
    <source>
        <strain evidence="3">NY070348D</strain>
    </source>
</reference>